<reference evidence="2" key="1">
    <citation type="journal article" date="2017" name="Genome Biol.">
        <title>Comparative genomics reveals high biological diversity and specific adaptations in the industrially and medically important fungal genus Aspergillus.</title>
        <authorList>
            <person name="de Vries R.P."/>
            <person name="Riley R."/>
            <person name="Wiebenga A."/>
            <person name="Aguilar-Osorio G."/>
            <person name="Amillis S."/>
            <person name="Uchima C.A."/>
            <person name="Anderluh G."/>
            <person name="Asadollahi M."/>
            <person name="Askin M."/>
            <person name="Barry K."/>
            <person name="Battaglia E."/>
            <person name="Bayram O."/>
            <person name="Benocci T."/>
            <person name="Braus-Stromeyer S.A."/>
            <person name="Caldana C."/>
            <person name="Canovas D."/>
            <person name="Cerqueira G.C."/>
            <person name="Chen F."/>
            <person name="Chen W."/>
            <person name="Choi C."/>
            <person name="Clum A."/>
            <person name="Dos Santos R.A."/>
            <person name="Damasio A.R."/>
            <person name="Diallinas G."/>
            <person name="Emri T."/>
            <person name="Fekete E."/>
            <person name="Flipphi M."/>
            <person name="Freyberg S."/>
            <person name="Gallo A."/>
            <person name="Gournas C."/>
            <person name="Habgood R."/>
            <person name="Hainaut M."/>
            <person name="Harispe M.L."/>
            <person name="Henrissat B."/>
            <person name="Hilden K.S."/>
            <person name="Hope R."/>
            <person name="Hossain A."/>
            <person name="Karabika E."/>
            <person name="Karaffa L."/>
            <person name="Karanyi Z."/>
            <person name="Krasevec N."/>
            <person name="Kuo A."/>
            <person name="Kusch H."/>
            <person name="LaButti K."/>
            <person name="Lagendijk E.L."/>
            <person name="Lapidus A."/>
            <person name="Levasseur A."/>
            <person name="Lindquist E."/>
            <person name="Lipzen A."/>
            <person name="Logrieco A.F."/>
            <person name="MacCabe A."/>
            <person name="Maekelae M.R."/>
            <person name="Malavazi I."/>
            <person name="Melin P."/>
            <person name="Meyer V."/>
            <person name="Mielnichuk N."/>
            <person name="Miskei M."/>
            <person name="Molnar A.P."/>
            <person name="Mule G."/>
            <person name="Ngan C.Y."/>
            <person name="Orejas M."/>
            <person name="Orosz E."/>
            <person name="Ouedraogo J.P."/>
            <person name="Overkamp K.M."/>
            <person name="Park H.-S."/>
            <person name="Perrone G."/>
            <person name="Piumi F."/>
            <person name="Punt P.J."/>
            <person name="Ram A.F."/>
            <person name="Ramon A."/>
            <person name="Rauscher S."/>
            <person name="Record E."/>
            <person name="Riano-Pachon D.M."/>
            <person name="Robert V."/>
            <person name="Roehrig J."/>
            <person name="Ruller R."/>
            <person name="Salamov A."/>
            <person name="Salih N.S."/>
            <person name="Samson R.A."/>
            <person name="Sandor E."/>
            <person name="Sanguinetti M."/>
            <person name="Schuetze T."/>
            <person name="Sepcic K."/>
            <person name="Shelest E."/>
            <person name="Sherlock G."/>
            <person name="Sophianopoulou V."/>
            <person name="Squina F.M."/>
            <person name="Sun H."/>
            <person name="Susca A."/>
            <person name="Todd R.B."/>
            <person name="Tsang A."/>
            <person name="Unkles S.E."/>
            <person name="van de Wiele N."/>
            <person name="van Rossen-Uffink D."/>
            <person name="Oliveira J.V."/>
            <person name="Vesth T.C."/>
            <person name="Visser J."/>
            <person name="Yu J.-H."/>
            <person name="Zhou M."/>
            <person name="Andersen M.R."/>
            <person name="Archer D.B."/>
            <person name="Baker S.E."/>
            <person name="Benoit I."/>
            <person name="Brakhage A.A."/>
            <person name="Braus G.H."/>
            <person name="Fischer R."/>
            <person name="Frisvad J.C."/>
            <person name="Goldman G.H."/>
            <person name="Houbraken J."/>
            <person name="Oakley B."/>
            <person name="Pocsi I."/>
            <person name="Scazzocchio C."/>
            <person name="Seiboth B."/>
            <person name="vanKuyk P.A."/>
            <person name="Wortman J."/>
            <person name="Dyer P.S."/>
            <person name="Grigoriev I.V."/>
        </authorList>
    </citation>
    <scope>NUCLEOTIDE SEQUENCE [LARGE SCALE GENOMIC DNA]</scope>
    <source>
        <strain evidence="2">CBS 593.65</strain>
    </source>
</reference>
<sequence>MASETTPSPALKQCPSLVNFTIGWICVLQKEYRAALAILDETYDNIALAPGKGDRNHYVFGRVGEHYVVVNLPPSGWQGRIRASTIAYDMRGSFPRMRFALIVGIAGGAPSPKEDVRLGDVVLGTQVVPWNTGKWTQDGFQRTGMTRAPPRELLEVITFFDQRLWSPGELLLSKSIEDIASKAPTGAGFPRPTKDRLYKPGFAHTESTCDCLQAESELPGQLCPRARRDGEPVRVFQGAIGSDDVVMKNAQTRDAVAKRENILCFEMEADGIMETIPCLPVRGISDYADEHKNDDWQLYAALTAATCARELLLSISRGVVARFPLTITGDLVDRYMQGACSTPNAFIGSETERVRQNRDILIERRDFLRELVIPGIRQKQRTFREDSPELRDEVQRLRDSQKVLKEHLQDLNDILADHCDLYSSRDPAIREEYQTLKTQLQKDLEAIESFASITGGTLKNTGDMLTHLARFINDIEALLQLGLYQVSAYRKRIYSALQPCPLDA</sequence>
<dbReference type="InterPro" id="IPR035994">
    <property type="entry name" value="Nucleoside_phosphorylase_sf"/>
</dbReference>
<dbReference type="Proteomes" id="UP000184356">
    <property type="component" value="Unassembled WGS sequence"/>
</dbReference>
<evidence type="ECO:0000313" key="1">
    <source>
        <dbReference type="EMBL" id="OJJ65353.1"/>
    </source>
</evidence>
<dbReference type="STRING" id="1036612.A0A1L9U1D5"/>
<dbReference type="GO" id="GO:0003824">
    <property type="term" value="F:catalytic activity"/>
    <property type="evidence" value="ECO:0007669"/>
    <property type="project" value="InterPro"/>
</dbReference>
<dbReference type="InterPro" id="IPR053137">
    <property type="entry name" value="NLR-like"/>
</dbReference>
<dbReference type="AlphaFoldDB" id="A0A1L9U1D5"/>
<dbReference type="GeneID" id="63764960"/>
<dbReference type="RefSeq" id="XP_040709159.1">
    <property type="nucleotide sequence ID" value="XM_040848887.1"/>
</dbReference>
<evidence type="ECO:0008006" key="3">
    <source>
        <dbReference type="Google" id="ProtNLM"/>
    </source>
</evidence>
<dbReference type="EMBL" id="KV878582">
    <property type="protein sequence ID" value="OJJ65353.1"/>
    <property type="molecule type" value="Genomic_DNA"/>
</dbReference>
<accession>A0A1L9U1D5</accession>
<dbReference type="SUPFAM" id="SSF53167">
    <property type="entry name" value="Purine and uridine phosphorylases"/>
    <property type="match status" value="1"/>
</dbReference>
<dbReference type="Gene3D" id="3.40.50.1580">
    <property type="entry name" value="Nucleoside phosphorylase domain"/>
    <property type="match status" value="1"/>
</dbReference>
<dbReference type="PANTHER" id="PTHR46082:SF11">
    <property type="entry name" value="AAA+ ATPASE DOMAIN-CONTAINING PROTEIN-RELATED"/>
    <property type="match status" value="1"/>
</dbReference>
<dbReference type="GO" id="GO:0009116">
    <property type="term" value="P:nucleoside metabolic process"/>
    <property type="evidence" value="ECO:0007669"/>
    <property type="project" value="InterPro"/>
</dbReference>
<keyword evidence="2" id="KW-1185">Reference proteome</keyword>
<dbReference type="VEuPathDB" id="FungiDB:ASPSYDRAFT_54641"/>
<protein>
    <recommendedName>
        <fullName evidence="3">Nucleoside phosphorylase domain-containing protein</fullName>
    </recommendedName>
</protein>
<dbReference type="PANTHER" id="PTHR46082">
    <property type="entry name" value="ATP/GTP-BINDING PROTEIN-RELATED"/>
    <property type="match status" value="1"/>
</dbReference>
<evidence type="ECO:0000313" key="2">
    <source>
        <dbReference type="Proteomes" id="UP000184356"/>
    </source>
</evidence>
<organism evidence="1 2">
    <name type="scientific">Aspergillus sydowii CBS 593.65</name>
    <dbReference type="NCBI Taxonomy" id="1036612"/>
    <lineage>
        <taxon>Eukaryota</taxon>
        <taxon>Fungi</taxon>
        <taxon>Dikarya</taxon>
        <taxon>Ascomycota</taxon>
        <taxon>Pezizomycotina</taxon>
        <taxon>Eurotiomycetes</taxon>
        <taxon>Eurotiomycetidae</taxon>
        <taxon>Eurotiales</taxon>
        <taxon>Aspergillaceae</taxon>
        <taxon>Aspergillus</taxon>
        <taxon>Aspergillus subgen. Nidulantes</taxon>
    </lineage>
</organism>
<name>A0A1L9U1D5_9EURO</name>
<dbReference type="OrthoDB" id="1577640at2759"/>
<proteinExistence type="predicted"/>
<gene>
    <name evidence="1" type="ORF">ASPSYDRAFT_54641</name>
</gene>